<name>A0AAV6XKJ7_9LAMI</name>
<keyword evidence="2" id="KW-1185">Reference proteome</keyword>
<accession>A0AAV6XKJ7</accession>
<dbReference type="AlphaFoldDB" id="A0AAV6XKJ7"/>
<proteinExistence type="predicted"/>
<evidence type="ECO:0000313" key="2">
    <source>
        <dbReference type="Proteomes" id="UP000826271"/>
    </source>
</evidence>
<dbReference type="PANTHER" id="PTHR35754:SF2">
    <property type="entry name" value="ATP SYNTHASE SUBUNIT B"/>
    <property type="match status" value="1"/>
</dbReference>
<protein>
    <submittedName>
        <fullName evidence="1">Uncharacterized protein</fullName>
    </submittedName>
</protein>
<organism evidence="1 2">
    <name type="scientific">Buddleja alternifolia</name>
    <dbReference type="NCBI Taxonomy" id="168488"/>
    <lineage>
        <taxon>Eukaryota</taxon>
        <taxon>Viridiplantae</taxon>
        <taxon>Streptophyta</taxon>
        <taxon>Embryophyta</taxon>
        <taxon>Tracheophyta</taxon>
        <taxon>Spermatophyta</taxon>
        <taxon>Magnoliopsida</taxon>
        <taxon>eudicotyledons</taxon>
        <taxon>Gunneridae</taxon>
        <taxon>Pentapetalae</taxon>
        <taxon>asterids</taxon>
        <taxon>lamiids</taxon>
        <taxon>Lamiales</taxon>
        <taxon>Scrophulariaceae</taxon>
        <taxon>Buddlejeae</taxon>
        <taxon>Buddleja</taxon>
    </lineage>
</organism>
<dbReference type="Proteomes" id="UP000826271">
    <property type="component" value="Unassembled WGS sequence"/>
</dbReference>
<comment type="caution">
    <text evidence="1">The sequence shown here is derived from an EMBL/GenBank/DDBJ whole genome shotgun (WGS) entry which is preliminary data.</text>
</comment>
<sequence length="460" mass="53097">MLDTLVYVRMNTSMMKKFNVLEARDLEPIDLDNLNELPGYFDPDQDEDGYRSDSRESNAMFDEDLSWLDQALLERWEKNCKHRVCSWALSLSLFYNCKMEGLEKLERVQRTLHLLHSVGISDANPDSERFLAHFTFLLMEHCGELDITSKCQLISKHMLKISTLFVGGALQCGGKGCRENDVQLYNDDKTNLDPLRYFYNEVAMVGIDAMMRSNSTLEDFLDGLNEKLLQLPKGEDPILDRGFEDNDRSVGAKSVRMLGKDPFRPLFIELENRGLLTERITEELRSGEEYWALERKLCCALVSNKEISIEDVRKAIHLKSFDYRVLNLLLYQLRGEKVNELHMEFLSISELLVEVSDDLFDYEDDVVENSFNVLRMFVKCYGASAAPIMMAKFITEAEEKYDQLFKELGPELSIKYQKRCEEATKEGGKKSGPSLGTWHIPPVIEDETRYRTMFSISTNS</sequence>
<evidence type="ECO:0000313" key="1">
    <source>
        <dbReference type="EMBL" id="KAG8383546.1"/>
    </source>
</evidence>
<dbReference type="EMBL" id="WHWC01000004">
    <property type="protein sequence ID" value="KAG8383546.1"/>
    <property type="molecule type" value="Genomic_DNA"/>
</dbReference>
<dbReference type="PANTHER" id="PTHR35754">
    <property type="entry name" value="ATP SYNTHASE SUBUNIT B"/>
    <property type="match status" value="1"/>
</dbReference>
<gene>
    <name evidence="1" type="ORF">BUALT_Bualt04G0024900</name>
</gene>
<reference evidence="1" key="1">
    <citation type="submission" date="2019-10" db="EMBL/GenBank/DDBJ databases">
        <authorList>
            <person name="Zhang R."/>
            <person name="Pan Y."/>
            <person name="Wang J."/>
            <person name="Ma R."/>
            <person name="Yu S."/>
        </authorList>
    </citation>
    <scope>NUCLEOTIDE SEQUENCE</scope>
    <source>
        <strain evidence="1">LA-IB0</strain>
        <tissue evidence="1">Leaf</tissue>
    </source>
</reference>